<evidence type="ECO:0000256" key="2">
    <source>
        <dbReference type="ARBA" id="ARBA00022617"/>
    </source>
</evidence>
<reference evidence="8 9" key="1">
    <citation type="submission" date="2016-03" db="EMBL/GenBank/DDBJ databases">
        <title>How can Kluyveromyces marxianus grow so fast - potential evolutionary course in Saccharomyces Complex revealed by comparative genomics.</title>
        <authorList>
            <person name="Mo W."/>
            <person name="Lu W."/>
            <person name="Yang X."/>
            <person name="Qi J."/>
            <person name="Lv H."/>
        </authorList>
    </citation>
    <scope>NUCLEOTIDE SEQUENCE [LARGE SCALE GENOMIC DNA]</scope>
    <source>
        <strain evidence="8 9">FIM1</strain>
    </source>
</reference>
<comment type="cofactor">
    <cofactor evidence="1">
        <name>FMN</name>
        <dbReference type="ChEBI" id="CHEBI:58210"/>
    </cofactor>
</comment>
<dbReference type="PROSITE" id="PS51349">
    <property type="entry name" value="FMN_HYDROXY_ACID_DH_2"/>
    <property type="match status" value="1"/>
</dbReference>
<dbReference type="SMART" id="SM01117">
    <property type="entry name" value="Cyt-b5"/>
    <property type="match status" value="1"/>
</dbReference>
<dbReference type="InterPro" id="IPR037458">
    <property type="entry name" value="L-MDH/L-LDH_FMN-bd"/>
</dbReference>
<name>A0ABX6ENV8_KLUMA</name>
<feature type="domain" description="FMN hydroxy acid dehydrogenase" evidence="7">
    <location>
        <begin position="198"/>
        <end position="564"/>
    </location>
</feature>
<keyword evidence="5" id="KW-0408">Iron</keyword>
<dbReference type="InterPro" id="IPR013785">
    <property type="entry name" value="Aldolase_TIM"/>
</dbReference>
<dbReference type="Gene3D" id="3.20.20.70">
    <property type="entry name" value="Aldolase class I"/>
    <property type="match status" value="1"/>
</dbReference>
<dbReference type="InterPro" id="IPR001199">
    <property type="entry name" value="Cyt_B5-like_heme/steroid-bd"/>
</dbReference>
<evidence type="ECO:0000313" key="8">
    <source>
        <dbReference type="EMBL" id="QGN13577.1"/>
    </source>
</evidence>
<reference evidence="8 9" key="2">
    <citation type="submission" date="2019-11" db="EMBL/GenBank/DDBJ databases">
        <authorList>
            <person name="Lu H."/>
        </authorList>
    </citation>
    <scope>NUCLEOTIDE SEQUENCE [LARGE SCALE GENOMIC DNA]</scope>
    <source>
        <strain evidence="8 9">FIM1</strain>
    </source>
</reference>
<organism evidence="8 9">
    <name type="scientific">Kluyveromyces marxianus</name>
    <name type="common">Yeast</name>
    <name type="synonym">Candida kefyr</name>
    <dbReference type="NCBI Taxonomy" id="4911"/>
    <lineage>
        <taxon>Eukaryota</taxon>
        <taxon>Fungi</taxon>
        <taxon>Dikarya</taxon>
        <taxon>Ascomycota</taxon>
        <taxon>Saccharomycotina</taxon>
        <taxon>Saccharomycetes</taxon>
        <taxon>Saccharomycetales</taxon>
        <taxon>Saccharomycetaceae</taxon>
        <taxon>Kluyveromyces</taxon>
    </lineage>
</organism>
<evidence type="ECO:0000256" key="4">
    <source>
        <dbReference type="ARBA" id="ARBA00023002"/>
    </source>
</evidence>
<dbReference type="EMBL" id="CP015054">
    <property type="protein sequence ID" value="QGN13577.1"/>
    <property type="molecule type" value="Genomic_DNA"/>
</dbReference>
<dbReference type="InterPro" id="IPR018506">
    <property type="entry name" value="Cyt_B5_heme-BS"/>
</dbReference>
<dbReference type="Proteomes" id="UP000422736">
    <property type="component" value="Chromosome 1"/>
</dbReference>
<keyword evidence="4" id="KW-0560">Oxidoreductase</keyword>
<evidence type="ECO:0000256" key="5">
    <source>
        <dbReference type="ARBA" id="ARBA00023004"/>
    </source>
</evidence>
<evidence type="ECO:0000256" key="1">
    <source>
        <dbReference type="ARBA" id="ARBA00001917"/>
    </source>
</evidence>
<dbReference type="PROSITE" id="PS00557">
    <property type="entry name" value="FMN_HYDROXY_ACID_DH_1"/>
    <property type="match status" value="1"/>
</dbReference>
<dbReference type="InterPro" id="IPR037396">
    <property type="entry name" value="FMN_HAD"/>
</dbReference>
<feature type="domain" description="Cytochrome b5 heme-binding" evidence="6">
    <location>
        <begin position="89"/>
        <end position="166"/>
    </location>
</feature>
<evidence type="ECO:0000256" key="3">
    <source>
        <dbReference type="ARBA" id="ARBA00022723"/>
    </source>
</evidence>
<dbReference type="InterPro" id="IPR000262">
    <property type="entry name" value="FMN-dep_DH"/>
</dbReference>
<dbReference type="PANTHER" id="PTHR10578">
    <property type="entry name" value="S -2-HYDROXY-ACID OXIDASE-RELATED"/>
    <property type="match status" value="1"/>
</dbReference>
<sequence length="592" mass="64707">MRSAARVINKSCSGSALSRRCLRKSSLSMSMRYLSTSNIGVRKGFNGQGKSSNKTMLFLAAGASAVAGIGLLSQFSDSLQNATKEELNKPKVSPLEVAKHSSPDDCWVVIDGFVYNLTEFISAHPGGPAIIENNAGKDVTAIFGPIHAPDVIEKYIAPENRIGPLDGKMPDDLICAPLTPGETPEDVARKEELRQNMPDLDSLVNIYDFEFLASQILTKQAWSYYSSAADDEVTHRENHAAYHRIFFKPRILVNVKEVDTSTTMLGEKVGVPFYVSATALCKLGNPKEGEKDIARGCGESDVKPIQMISTLASCSLQEIVEAAPSKDQIQWFQLYVNSDRKITEELIKNVEKLGLKAIFVTVDAPSLGNREKDAKVKFTNKDSSAKAMEKSNVKESKGASRALSTFIDPALCWDDIVTLKSKTKLPIVIKGVQCVEDVLKAAEIGAAGVVLSNHGGRQLDFSRAPIEVLAETMPILKEKKLDDKIEIFIDGGVRRGTDILKALCLGAKGVGLGRPFLYANSCYGKEGVKKAIELLKDELEMSMRLLGVTSIDQLSEKYLDLSTLHGRTVSVPRDNLYNGVYVPHEPTDFKEN</sequence>
<dbReference type="PROSITE" id="PS50255">
    <property type="entry name" value="CYTOCHROME_B5_2"/>
    <property type="match status" value="1"/>
</dbReference>
<dbReference type="PROSITE" id="PS00191">
    <property type="entry name" value="CYTOCHROME_B5_1"/>
    <property type="match status" value="1"/>
</dbReference>
<keyword evidence="9" id="KW-1185">Reference proteome</keyword>
<dbReference type="SUPFAM" id="SSF51395">
    <property type="entry name" value="FMN-linked oxidoreductases"/>
    <property type="match status" value="1"/>
</dbReference>
<proteinExistence type="predicted"/>
<evidence type="ECO:0000259" key="6">
    <source>
        <dbReference type="PROSITE" id="PS50255"/>
    </source>
</evidence>
<dbReference type="Pfam" id="PF00173">
    <property type="entry name" value="Cyt-b5"/>
    <property type="match status" value="1"/>
</dbReference>
<dbReference type="Pfam" id="PF01070">
    <property type="entry name" value="FMN_dh"/>
    <property type="match status" value="1"/>
</dbReference>
<dbReference type="InterPro" id="IPR036400">
    <property type="entry name" value="Cyt_B5-like_heme/steroid_sf"/>
</dbReference>
<accession>A0ABX6ENV8</accession>
<dbReference type="PANTHER" id="PTHR10578:SF148">
    <property type="entry name" value="L-LACTATE DEHYDROGENASE (CYTOCHROME)"/>
    <property type="match status" value="1"/>
</dbReference>
<dbReference type="Gene3D" id="3.10.120.10">
    <property type="entry name" value="Cytochrome b5-like heme/steroid binding domain"/>
    <property type="match status" value="1"/>
</dbReference>
<gene>
    <name evidence="8" type="primary">CYB2</name>
    <name evidence="8" type="ORF">FIM1_218</name>
</gene>
<dbReference type="CDD" id="cd02922">
    <property type="entry name" value="FCB2_FMN"/>
    <property type="match status" value="1"/>
</dbReference>
<evidence type="ECO:0000259" key="7">
    <source>
        <dbReference type="PROSITE" id="PS51349"/>
    </source>
</evidence>
<keyword evidence="2" id="KW-0349">Heme</keyword>
<protein>
    <submittedName>
        <fullName evidence="8">Cytochrome b2</fullName>
    </submittedName>
</protein>
<evidence type="ECO:0000313" key="9">
    <source>
        <dbReference type="Proteomes" id="UP000422736"/>
    </source>
</evidence>
<dbReference type="SUPFAM" id="SSF55856">
    <property type="entry name" value="Cytochrome b5-like heme/steroid binding domain"/>
    <property type="match status" value="1"/>
</dbReference>
<keyword evidence="3" id="KW-0479">Metal-binding</keyword>
<dbReference type="InterPro" id="IPR008259">
    <property type="entry name" value="FMN_hydac_DH_AS"/>
</dbReference>